<dbReference type="AlphaFoldDB" id="A0AA86T5D7"/>
<dbReference type="EMBL" id="OX365700">
    <property type="protein sequence ID" value="CAI4032430.1"/>
    <property type="molecule type" value="Genomic_DNA"/>
</dbReference>
<dbReference type="PRINTS" id="PR00153">
    <property type="entry name" value="CSAPPISMRASE"/>
</dbReference>
<evidence type="ECO:0000256" key="2">
    <source>
        <dbReference type="ARBA" id="ARBA00007365"/>
    </source>
</evidence>
<dbReference type="InterPro" id="IPR024936">
    <property type="entry name" value="Cyclophilin-type_PPIase"/>
</dbReference>
<comment type="catalytic activity">
    <reaction evidence="5">
        <text>[protein]-peptidylproline (omega=180) = [protein]-peptidylproline (omega=0)</text>
        <dbReference type="Rhea" id="RHEA:16237"/>
        <dbReference type="Rhea" id="RHEA-COMP:10747"/>
        <dbReference type="Rhea" id="RHEA-COMP:10748"/>
        <dbReference type="ChEBI" id="CHEBI:83833"/>
        <dbReference type="ChEBI" id="CHEBI:83834"/>
        <dbReference type="EC" id="5.2.1.8"/>
    </reaction>
</comment>
<dbReference type="GO" id="GO:0006457">
    <property type="term" value="P:protein folding"/>
    <property type="evidence" value="ECO:0007669"/>
    <property type="project" value="InterPro"/>
</dbReference>
<dbReference type="CDD" id="cd00317">
    <property type="entry name" value="cyclophilin"/>
    <property type="match status" value="1"/>
</dbReference>
<reference evidence="7" key="1">
    <citation type="submission" date="2022-10" db="EMBL/GenBank/DDBJ databases">
        <authorList>
            <person name="Koch H."/>
        </authorList>
    </citation>
    <scope>NUCLEOTIDE SEQUENCE</scope>
    <source>
        <strain evidence="7">DNF</strain>
    </source>
</reference>
<dbReference type="PROSITE" id="PS50072">
    <property type="entry name" value="CSA_PPIASE_2"/>
    <property type="match status" value="1"/>
</dbReference>
<dbReference type="GO" id="GO:0003755">
    <property type="term" value="F:peptidyl-prolyl cis-trans isomerase activity"/>
    <property type="evidence" value="ECO:0007669"/>
    <property type="project" value="UniProtKB-UniRule"/>
</dbReference>
<feature type="domain" description="PPIase cyclophilin-type" evidence="6">
    <location>
        <begin position="20"/>
        <end position="169"/>
    </location>
</feature>
<evidence type="ECO:0000256" key="3">
    <source>
        <dbReference type="ARBA" id="ARBA00023110"/>
    </source>
</evidence>
<keyword evidence="3 5" id="KW-0697">Rotamase</keyword>
<evidence type="ECO:0000313" key="8">
    <source>
        <dbReference type="Proteomes" id="UP001179121"/>
    </source>
</evidence>
<name>A0AA86T5D7_9BACT</name>
<evidence type="ECO:0000256" key="1">
    <source>
        <dbReference type="ARBA" id="ARBA00002388"/>
    </source>
</evidence>
<comment type="similarity">
    <text evidence="2 5">Belongs to the cyclophilin-type PPIase family.</text>
</comment>
<dbReference type="KEGG" id="nti:DNFV4_02860"/>
<protein>
    <recommendedName>
        <fullName evidence="5">Peptidyl-prolyl cis-trans isomerase</fullName>
        <shortName evidence="5">PPIase</shortName>
        <ecNumber evidence="5">5.2.1.8</ecNumber>
    </recommendedName>
</protein>
<dbReference type="InterPro" id="IPR044666">
    <property type="entry name" value="Cyclophilin_A-like"/>
</dbReference>
<dbReference type="PANTHER" id="PTHR45625:SF4">
    <property type="entry name" value="PEPTIDYLPROLYL ISOMERASE DOMAIN AND WD REPEAT-CONTAINING PROTEIN 1"/>
    <property type="match status" value="1"/>
</dbReference>
<dbReference type="PANTHER" id="PTHR45625">
    <property type="entry name" value="PEPTIDYL-PROLYL CIS-TRANS ISOMERASE-RELATED"/>
    <property type="match status" value="1"/>
</dbReference>
<keyword evidence="4 5" id="KW-0413">Isomerase</keyword>
<dbReference type="Proteomes" id="UP001179121">
    <property type="component" value="Chromosome"/>
</dbReference>
<dbReference type="SUPFAM" id="SSF50891">
    <property type="entry name" value="Cyclophilin-like"/>
    <property type="match status" value="1"/>
</dbReference>
<dbReference type="EC" id="5.2.1.8" evidence="5"/>
<evidence type="ECO:0000313" key="7">
    <source>
        <dbReference type="EMBL" id="CAI4032430.1"/>
    </source>
</evidence>
<dbReference type="PIRSF" id="PIRSF001467">
    <property type="entry name" value="Peptidylpro_ismrse"/>
    <property type="match status" value="1"/>
</dbReference>
<dbReference type="RefSeq" id="WP_289269152.1">
    <property type="nucleotide sequence ID" value="NZ_OX365700.1"/>
</dbReference>
<keyword evidence="8" id="KW-1185">Reference proteome</keyword>
<evidence type="ECO:0000259" key="6">
    <source>
        <dbReference type="PROSITE" id="PS50072"/>
    </source>
</evidence>
<accession>A0AA86T5D7</accession>
<proteinExistence type="inferred from homology"/>
<comment type="function">
    <text evidence="1 5">PPIases accelerate the folding of proteins. It catalyzes the cis-trans isomerization of proline imidic peptide bonds in oligopeptides.</text>
</comment>
<dbReference type="InterPro" id="IPR029000">
    <property type="entry name" value="Cyclophilin-like_dom_sf"/>
</dbReference>
<dbReference type="Pfam" id="PF00160">
    <property type="entry name" value="Pro_isomerase"/>
    <property type="match status" value="1"/>
</dbReference>
<dbReference type="InterPro" id="IPR002130">
    <property type="entry name" value="Cyclophilin-type_PPIase_dom"/>
</dbReference>
<gene>
    <name evidence="7" type="ORF">DNFV4_02860</name>
</gene>
<evidence type="ECO:0000256" key="5">
    <source>
        <dbReference type="RuleBase" id="RU363019"/>
    </source>
</evidence>
<evidence type="ECO:0000256" key="4">
    <source>
        <dbReference type="ARBA" id="ARBA00023235"/>
    </source>
</evidence>
<dbReference type="Gene3D" id="2.40.100.10">
    <property type="entry name" value="Cyclophilin-like"/>
    <property type="match status" value="1"/>
</dbReference>
<dbReference type="PROSITE" id="PS00170">
    <property type="entry name" value="CSA_PPIASE_1"/>
    <property type="match status" value="1"/>
</dbReference>
<sequence>MATLGFEKKDPRVTITTKFGEIRIRFYPDEAPRHVENFINLAKMGFYNGTTFHRVVPGFIIQGGDPLSKSPDRTKHGMGGPGYFLPPEPNDRPHKRGAVAMAKMPRESNSTRDFNDSGSQFYISVADNSGLDRTYTVFGEVFRGMEIVDKIAALARDQADNPLEPVPMTITVKE</sequence>
<organism evidence="7 8">
    <name type="scientific">Nitrospira tepida</name>
    <dbReference type="NCBI Taxonomy" id="2973512"/>
    <lineage>
        <taxon>Bacteria</taxon>
        <taxon>Pseudomonadati</taxon>
        <taxon>Nitrospirota</taxon>
        <taxon>Nitrospiria</taxon>
        <taxon>Nitrospirales</taxon>
        <taxon>Nitrospiraceae</taxon>
        <taxon>Nitrospira</taxon>
    </lineage>
</organism>
<dbReference type="InterPro" id="IPR020892">
    <property type="entry name" value="Cyclophilin-type_PPIase_CS"/>
</dbReference>